<evidence type="ECO:0000313" key="5">
    <source>
        <dbReference type="Proteomes" id="UP000236333"/>
    </source>
</evidence>
<name>A0A2J8A3U3_9CHLO</name>
<organism evidence="4 5">
    <name type="scientific">Tetrabaena socialis</name>
    <dbReference type="NCBI Taxonomy" id="47790"/>
    <lineage>
        <taxon>Eukaryota</taxon>
        <taxon>Viridiplantae</taxon>
        <taxon>Chlorophyta</taxon>
        <taxon>core chlorophytes</taxon>
        <taxon>Chlorophyceae</taxon>
        <taxon>CS clade</taxon>
        <taxon>Chlamydomonadales</taxon>
        <taxon>Tetrabaenaceae</taxon>
        <taxon>Tetrabaena</taxon>
    </lineage>
</organism>
<dbReference type="CDD" id="cd00051">
    <property type="entry name" value="EFh"/>
    <property type="match status" value="1"/>
</dbReference>
<protein>
    <recommendedName>
        <fullName evidence="3">EF-hand domain-containing protein</fullName>
    </recommendedName>
</protein>
<feature type="domain" description="EF-hand" evidence="3">
    <location>
        <begin position="103"/>
        <end position="138"/>
    </location>
</feature>
<dbReference type="Gene3D" id="1.10.238.10">
    <property type="entry name" value="EF-hand"/>
    <property type="match status" value="1"/>
</dbReference>
<evidence type="ECO:0000256" key="1">
    <source>
        <dbReference type="ARBA" id="ARBA00022837"/>
    </source>
</evidence>
<evidence type="ECO:0000256" key="2">
    <source>
        <dbReference type="SAM" id="MobiDB-lite"/>
    </source>
</evidence>
<sequence>MSMGMQMARGPALATRRCAVPQPGVSSIVGRPLRSALCRAGGPETPGPGPGGPADDKEMAEKKLKELLVTLQGQGLDTKKVHPAAVPACIARLRATSDLGKELTEEEVKEAIRILDTSKNGYVELDEFCAWWTKTKGQVTV</sequence>
<dbReference type="PROSITE" id="PS00018">
    <property type="entry name" value="EF_HAND_1"/>
    <property type="match status" value="1"/>
</dbReference>
<dbReference type="InterPro" id="IPR011992">
    <property type="entry name" value="EF-hand-dom_pair"/>
</dbReference>
<dbReference type="SMART" id="SM00054">
    <property type="entry name" value="EFh"/>
    <property type="match status" value="1"/>
</dbReference>
<reference evidence="4 5" key="1">
    <citation type="journal article" date="2017" name="Mol. Biol. Evol.">
        <title>The 4-celled Tetrabaena socialis nuclear genome reveals the essential components for genetic control of cell number at the origin of multicellularity in the volvocine lineage.</title>
        <authorList>
            <person name="Featherston J."/>
            <person name="Arakaki Y."/>
            <person name="Hanschen E.R."/>
            <person name="Ferris P.J."/>
            <person name="Michod R.E."/>
            <person name="Olson B.J.S.C."/>
            <person name="Nozaki H."/>
            <person name="Durand P.M."/>
        </authorList>
    </citation>
    <scope>NUCLEOTIDE SEQUENCE [LARGE SCALE GENOMIC DNA]</scope>
    <source>
        <strain evidence="4 5">NIES-571</strain>
    </source>
</reference>
<dbReference type="AlphaFoldDB" id="A0A2J8A3U3"/>
<dbReference type="EMBL" id="PGGS01000192">
    <property type="protein sequence ID" value="PNH07200.1"/>
    <property type="molecule type" value="Genomic_DNA"/>
</dbReference>
<dbReference type="InterPro" id="IPR018247">
    <property type="entry name" value="EF_Hand_1_Ca_BS"/>
</dbReference>
<dbReference type="PROSITE" id="PS50222">
    <property type="entry name" value="EF_HAND_2"/>
    <property type="match status" value="1"/>
</dbReference>
<keyword evidence="5" id="KW-1185">Reference proteome</keyword>
<dbReference type="SUPFAM" id="SSF47473">
    <property type="entry name" value="EF-hand"/>
    <property type="match status" value="1"/>
</dbReference>
<comment type="caution">
    <text evidence="4">The sequence shown here is derived from an EMBL/GenBank/DDBJ whole genome shotgun (WGS) entry which is preliminary data.</text>
</comment>
<dbReference type="OrthoDB" id="26525at2759"/>
<evidence type="ECO:0000259" key="3">
    <source>
        <dbReference type="PROSITE" id="PS50222"/>
    </source>
</evidence>
<feature type="region of interest" description="Disordered" evidence="2">
    <location>
        <begin position="37"/>
        <end position="58"/>
    </location>
</feature>
<accession>A0A2J8A3U3</accession>
<evidence type="ECO:0000313" key="4">
    <source>
        <dbReference type="EMBL" id="PNH07200.1"/>
    </source>
</evidence>
<proteinExistence type="predicted"/>
<dbReference type="InterPro" id="IPR002048">
    <property type="entry name" value="EF_hand_dom"/>
</dbReference>
<gene>
    <name evidence="4" type="ORF">TSOC_006371</name>
</gene>
<dbReference type="Proteomes" id="UP000236333">
    <property type="component" value="Unassembled WGS sequence"/>
</dbReference>
<dbReference type="Pfam" id="PF13499">
    <property type="entry name" value="EF-hand_7"/>
    <property type="match status" value="1"/>
</dbReference>
<keyword evidence="1" id="KW-0106">Calcium</keyword>
<dbReference type="GO" id="GO:0005509">
    <property type="term" value="F:calcium ion binding"/>
    <property type="evidence" value="ECO:0007669"/>
    <property type="project" value="InterPro"/>
</dbReference>